<keyword evidence="1" id="KW-0229">DNA integration</keyword>
<dbReference type="InterPro" id="IPR002104">
    <property type="entry name" value="Integrase_catalytic"/>
</dbReference>
<evidence type="ECO:0000256" key="3">
    <source>
        <dbReference type="SAM" id="MobiDB-lite"/>
    </source>
</evidence>
<dbReference type="InterPro" id="IPR050090">
    <property type="entry name" value="Tyrosine_recombinase_XerCD"/>
</dbReference>
<dbReference type="Pfam" id="PF00589">
    <property type="entry name" value="Phage_integrase"/>
    <property type="match status" value="1"/>
</dbReference>
<reference evidence="5 6" key="1">
    <citation type="submission" date="2008-04" db="EMBL/GenBank/DDBJ databases">
        <title>Complete sequence of chromosome of Methylobacterium populi BJ001.</title>
        <authorList>
            <consortium name="US DOE Joint Genome Institute"/>
            <person name="Copeland A."/>
            <person name="Lucas S."/>
            <person name="Lapidus A."/>
            <person name="Glavina del Rio T."/>
            <person name="Dalin E."/>
            <person name="Tice H."/>
            <person name="Bruce D."/>
            <person name="Goodwin L."/>
            <person name="Pitluck S."/>
            <person name="Chertkov O."/>
            <person name="Brettin T."/>
            <person name="Detter J.C."/>
            <person name="Han C."/>
            <person name="Kuske C.R."/>
            <person name="Schmutz J."/>
            <person name="Larimer F."/>
            <person name="Land M."/>
            <person name="Hauser L."/>
            <person name="Kyrpides N."/>
            <person name="Mikhailova N."/>
            <person name="Marx C."/>
            <person name="Richardson P."/>
        </authorList>
    </citation>
    <scope>NUCLEOTIDE SEQUENCE [LARGE SCALE GENOMIC DNA]</scope>
    <source>
        <strain evidence="6">ATCC BAA-705 / NCIMB 13946 / BJ001</strain>
    </source>
</reference>
<dbReference type="EMBL" id="CP001029">
    <property type="protein sequence ID" value="ACB78520.1"/>
    <property type="molecule type" value="Genomic_DNA"/>
</dbReference>
<gene>
    <name evidence="5" type="ordered locus">Mpop_0342</name>
</gene>
<dbReference type="PROSITE" id="PS51898">
    <property type="entry name" value="TYR_RECOMBINASE"/>
    <property type="match status" value="1"/>
</dbReference>
<protein>
    <submittedName>
        <fullName evidence="5">Integrase family protein</fullName>
    </submittedName>
</protein>
<evidence type="ECO:0000313" key="6">
    <source>
        <dbReference type="Proteomes" id="UP000007136"/>
    </source>
</evidence>
<dbReference type="GO" id="GO:0006310">
    <property type="term" value="P:DNA recombination"/>
    <property type="evidence" value="ECO:0007669"/>
    <property type="project" value="UniProtKB-KW"/>
</dbReference>
<dbReference type="InterPro" id="IPR011010">
    <property type="entry name" value="DNA_brk_join_enz"/>
</dbReference>
<dbReference type="InterPro" id="IPR013762">
    <property type="entry name" value="Integrase-like_cat_sf"/>
</dbReference>
<dbReference type="GO" id="GO:0003677">
    <property type="term" value="F:DNA binding"/>
    <property type="evidence" value="ECO:0007669"/>
    <property type="project" value="InterPro"/>
</dbReference>
<dbReference type="KEGG" id="mpo:Mpop_0342"/>
<evidence type="ECO:0000259" key="4">
    <source>
        <dbReference type="PROSITE" id="PS51898"/>
    </source>
</evidence>
<dbReference type="Proteomes" id="UP000007136">
    <property type="component" value="Chromosome"/>
</dbReference>
<dbReference type="STRING" id="441620.Mpop_0342"/>
<dbReference type="PANTHER" id="PTHR30349">
    <property type="entry name" value="PHAGE INTEGRASE-RELATED"/>
    <property type="match status" value="1"/>
</dbReference>
<dbReference type="eggNOG" id="COG0582">
    <property type="taxonomic scope" value="Bacteria"/>
</dbReference>
<organism evidence="5 6">
    <name type="scientific">Methylorubrum populi (strain ATCC BAA-705 / NCIMB 13946 / BJ001)</name>
    <name type="common">Methylobacterium populi</name>
    <dbReference type="NCBI Taxonomy" id="441620"/>
    <lineage>
        <taxon>Bacteria</taxon>
        <taxon>Pseudomonadati</taxon>
        <taxon>Pseudomonadota</taxon>
        <taxon>Alphaproteobacteria</taxon>
        <taxon>Hyphomicrobiales</taxon>
        <taxon>Methylobacteriaceae</taxon>
        <taxon>Methylorubrum</taxon>
    </lineage>
</organism>
<dbReference type="GO" id="GO:0015074">
    <property type="term" value="P:DNA integration"/>
    <property type="evidence" value="ECO:0007669"/>
    <property type="project" value="UniProtKB-KW"/>
</dbReference>
<dbReference type="SUPFAM" id="SSF56349">
    <property type="entry name" value="DNA breaking-rejoining enzymes"/>
    <property type="match status" value="1"/>
</dbReference>
<feature type="region of interest" description="Disordered" evidence="3">
    <location>
        <begin position="1"/>
        <end position="46"/>
    </location>
</feature>
<dbReference type="Gene3D" id="1.10.443.10">
    <property type="entry name" value="Intergrase catalytic core"/>
    <property type="match status" value="1"/>
</dbReference>
<proteinExistence type="predicted"/>
<dbReference type="AlphaFoldDB" id="B1ZI34"/>
<feature type="domain" description="Tyr recombinase" evidence="4">
    <location>
        <begin position="54"/>
        <end position="226"/>
    </location>
</feature>
<evidence type="ECO:0000256" key="2">
    <source>
        <dbReference type="ARBA" id="ARBA00023172"/>
    </source>
</evidence>
<evidence type="ECO:0000256" key="1">
    <source>
        <dbReference type="ARBA" id="ARBA00022908"/>
    </source>
</evidence>
<dbReference type="CDD" id="cd00397">
    <property type="entry name" value="DNA_BRE_C"/>
    <property type="match status" value="1"/>
</dbReference>
<keyword evidence="2" id="KW-0233">DNA recombination</keyword>
<sequence length="229" mass="25202">MTRQPVTSDLPTQPFRRRSRARGQEVSRSANHAGASVQARSPAPSAMSLHTALGRRKYLTPDERARFIATASRQPPETLTLCLILAYTGCRLSEALALTHADLDQAGGIVSLHCLKKRRTGIVRDVPVPEGVMAILDFVHDLEPSERRLWPFKRSTAWQRIKTVMREAGVSASAASPKGLRHAFGVHALRSGVPLTLLQRWLGHASLSTTAIYADVLGAEEREIAARMW</sequence>
<accession>B1ZI34</accession>
<name>B1ZI34_METPB</name>
<evidence type="ECO:0000313" key="5">
    <source>
        <dbReference type="EMBL" id="ACB78520.1"/>
    </source>
</evidence>
<dbReference type="HOGENOM" id="CLU_091359_0_0_5"/>
<feature type="compositionally biased region" description="Polar residues" evidence="3">
    <location>
        <begin position="1"/>
        <end position="11"/>
    </location>
</feature>